<reference evidence="1" key="2">
    <citation type="journal article" date="2022" name="New Phytol.">
        <title>Evolutionary transition to the ectomycorrhizal habit in the genomes of a hyperdiverse lineage of mushroom-forming fungi.</title>
        <authorList>
            <person name="Looney B."/>
            <person name="Miyauchi S."/>
            <person name="Morin E."/>
            <person name="Drula E."/>
            <person name="Courty P.E."/>
            <person name="Kohler A."/>
            <person name="Kuo A."/>
            <person name="LaButti K."/>
            <person name="Pangilinan J."/>
            <person name="Lipzen A."/>
            <person name="Riley R."/>
            <person name="Andreopoulos W."/>
            <person name="He G."/>
            <person name="Johnson J."/>
            <person name="Nolan M."/>
            <person name="Tritt A."/>
            <person name="Barry K.W."/>
            <person name="Grigoriev I.V."/>
            <person name="Nagy L.G."/>
            <person name="Hibbett D."/>
            <person name="Henrissat B."/>
            <person name="Matheny P.B."/>
            <person name="Labbe J."/>
            <person name="Martin F.M."/>
        </authorList>
    </citation>
    <scope>NUCLEOTIDE SEQUENCE</scope>
    <source>
        <strain evidence="1">FP105234-sp</strain>
    </source>
</reference>
<sequence length="571" mass="63078">MDNQERQSPGGGNVATIDANLLPSTFSSRLSPVDSSSPDFALAPQDERAALASSQTSLNISAPASRLPHDVLVTVFSHLVAEELEDHVPVMDNIPCSVPWVRLAYVCRPWRHAALNSPTLWRYLVLPLPARWAHTMLTRAQHAPLFISYYHGDVKNVATTWQPVATLEQVQGIDINHYKGNQANLVQLLSTPAPILEYARINVPSLAPGILPAPLFADHAPRLRDLAVSNTHISSWTSSFIHNLAFLQVGYHLGSLPSVSEFVAVLQQLSRIEVLVLSRGGMNPFSSTTQPSDASQIARLPLLRNLNICGSASQCVGFLRHVQPSDSVALCVDCYEYSGLQEFTALYPFLAPARGFVADRFPFVEMELVYDLHLKLTARRVPAPDDHSPADRDFSLGWRWKEPRDEVVDILRGVCRAMGVHCWLSLAVDLDLDWYPKIPPMALADVFGGAVELRTLRATGTTALALSRVLPASMDGGAWRHSSEAGGTVLWPKLDYFELRDLDFHEDVLEGEEGYDKSVGEVLLCELGRRKQRGVPLGTLALVNCEARRQWLQEAGRLVGSVSLTRSRQRD</sequence>
<protein>
    <submittedName>
        <fullName evidence="1">Uncharacterized protein</fullName>
    </submittedName>
</protein>
<evidence type="ECO:0000313" key="2">
    <source>
        <dbReference type="Proteomes" id="UP000814033"/>
    </source>
</evidence>
<comment type="caution">
    <text evidence="1">The sequence shown here is derived from an EMBL/GenBank/DDBJ whole genome shotgun (WGS) entry which is preliminary data.</text>
</comment>
<gene>
    <name evidence="1" type="ORF">FA95DRAFT_439008</name>
</gene>
<evidence type="ECO:0000313" key="1">
    <source>
        <dbReference type="EMBL" id="KAI0043159.1"/>
    </source>
</evidence>
<keyword evidence="2" id="KW-1185">Reference proteome</keyword>
<name>A0ACB8RGA0_9AGAM</name>
<accession>A0ACB8RGA0</accession>
<dbReference type="EMBL" id="MU276030">
    <property type="protein sequence ID" value="KAI0043159.1"/>
    <property type="molecule type" value="Genomic_DNA"/>
</dbReference>
<reference evidence="1" key="1">
    <citation type="submission" date="2021-02" db="EMBL/GenBank/DDBJ databases">
        <authorList>
            <consortium name="DOE Joint Genome Institute"/>
            <person name="Ahrendt S."/>
            <person name="Looney B.P."/>
            <person name="Miyauchi S."/>
            <person name="Morin E."/>
            <person name="Drula E."/>
            <person name="Courty P.E."/>
            <person name="Chicoki N."/>
            <person name="Fauchery L."/>
            <person name="Kohler A."/>
            <person name="Kuo A."/>
            <person name="Labutti K."/>
            <person name="Pangilinan J."/>
            <person name="Lipzen A."/>
            <person name="Riley R."/>
            <person name="Andreopoulos W."/>
            <person name="He G."/>
            <person name="Johnson J."/>
            <person name="Barry K.W."/>
            <person name="Grigoriev I.V."/>
            <person name="Nagy L."/>
            <person name="Hibbett D."/>
            <person name="Henrissat B."/>
            <person name="Matheny P.B."/>
            <person name="Labbe J."/>
            <person name="Martin F."/>
        </authorList>
    </citation>
    <scope>NUCLEOTIDE SEQUENCE</scope>
    <source>
        <strain evidence="1">FP105234-sp</strain>
    </source>
</reference>
<organism evidence="1 2">
    <name type="scientific">Auriscalpium vulgare</name>
    <dbReference type="NCBI Taxonomy" id="40419"/>
    <lineage>
        <taxon>Eukaryota</taxon>
        <taxon>Fungi</taxon>
        <taxon>Dikarya</taxon>
        <taxon>Basidiomycota</taxon>
        <taxon>Agaricomycotina</taxon>
        <taxon>Agaricomycetes</taxon>
        <taxon>Russulales</taxon>
        <taxon>Auriscalpiaceae</taxon>
        <taxon>Auriscalpium</taxon>
    </lineage>
</organism>
<dbReference type="Proteomes" id="UP000814033">
    <property type="component" value="Unassembled WGS sequence"/>
</dbReference>
<proteinExistence type="predicted"/>